<dbReference type="EMBL" id="VWRR01000013">
    <property type="protein sequence ID" value="KAF6001699.1"/>
    <property type="molecule type" value="Genomic_DNA"/>
</dbReference>
<sequence length="133" mass="15325">MQLQSRLCGAFASKTAGMSRREHALSRLAPSQLELARALFPRSLADCCHVHAGHSRKKIPRAPQSTSEPTNQLANRESFYTSSVLLFRLEYSFLSFFGFLHPSWMQRTHSMYAQIVWKRLPSRQRQLFGLTRL</sequence>
<protein>
    <submittedName>
        <fullName evidence="1">Uncharacterized protein</fullName>
    </submittedName>
</protein>
<reference evidence="1 2" key="1">
    <citation type="journal article" date="2020" name="J. Phycol.">
        <title>Comparative genome analysis reveals Cyanidiococcus gen. nov., a new extremophilic red algal genus sister to Cyanidioschyzon (Cyanidioschyzonaceae, Rhodophyta).</title>
        <authorList>
            <person name="Liu S.-L."/>
            <person name="Chiang Y.-R."/>
            <person name="Yoon H.S."/>
            <person name="Fu H.-Y."/>
        </authorList>
    </citation>
    <scope>NUCLEOTIDE SEQUENCE [LARGE SCALE GENOMIC DNA]</scope>
    <source>
        <strain evidence="1 2">THAL066</strain>
    </source>
</reference>
<evidence type="ECO:0000313" key="2">
    <source>
        <dbReference type="Proteomes" id="UP000530660"/>
    </source>
</evidence>
<keyword evidence="2" id="KW-1185">Reference proteome</keyword>
<gene>
    <name evidence="1" type="ORF">F1559_001764</name>
</gene>
<comment type="caution">
    <text evidence="1">The sequence shown here is derived from an EMBL/GenBank/DDBJ whole genome shotgun (WGS) entry which is preliminary data.</text>
</comment>
<proteinExistence type="predicted"/>
<name>A0A7J7IG89_9RHOD</name>
<dbReference type="Proteomes" id="UP000530660">
    <property type="component" value="Unassembled WGS sequence"/>
</dbReference>
<organism evidence="1 2">
    <name type="scientific">Cyanidiococcus yangmingshanensis</name>
    <dbReference type="NCBI Taxonomy" id="2690220"/>
    <lineage>
        <taxon>Eukaryota</taxon>
        <taxon>Rhodophyta</taxon>
        <taxon>Bangiophyceae</taxon>
        <taxon>Cyanidiales</taxon>
        <taxon>Cyanidiaceae</taxon>
        <taxon>Cyanidiococcus</taxon>
    </lineage>
</organism>
<accession>A0A7J7IG89</accession>
<dbReference type="AlphaFoldDB" id="A0A7J7IG89"/>
<evidence type="ECO:0000313" key="1">
    <source>
        <dbReference type="EMBL" id="KAF6001699.1"/>
    </source>
</evidence>